<comment type="similarity">
    <text evidence="9 10">Belongs to the TonB-dependent receptor family.</text>
</comment>
<dbReference type="OrthoDB" id="9760620at2"/>
<accession>A0A256FJU3</accession>
<feature type="domain" description="TonB-dependent receptor-like beta-barrel" evidence="13">
    <location>
        <begin position="287"/>
        <end position="716"/>
    </location>
</feature>
<keyword evidence="8 9" id="KW-0998">Cell outer membrane</keyword>
<dbReference type="PANTHER" id="PTHR30069:SF28">
    <property type="entry name" value="TONB-DEPENDENT RECEPTOR YNCD-RELATED"/>
    <property type="match status" value="1"/>
</dbReference>
<dbReference type="GO" id="GO:0044718">
    <property type="term" value="P:siderophore transmembrane transport"/>
    <property type="evidence" value="ECO:0007669"/>
    <property type="project" value="TreeGrafter"/>
</dbReference>
<reference evidence="15 16" key="1">
    <citation type="submission" date="2017-07" db="EMBL/GenBank/DDBJ databases">
        <title>Phylogenetic study on the rhizospheric bacterium Ochrobactrum sp. A44.</title>
        <authorList>
            <person name="Krzyzanowska D.M."/>
            <person name="Ossowicki A."/>
            <person name="Rajewska M."/>
            <person name="Maciag T."/>
            <person name="Kaczynski Z."/>
            <person name="Czerwicka M."/>
            <person name="Jafra S."/>
        </authorList>
    </citation>
    <scope>NUCLEOTIDE SEQUENCE [LARGE SCALE GENOMIC DNA]</scope>
    <source>
        <strain evidence="15 16">DSM 7216</strain>
    </source>
</reference>
<dbReference type="SUPFAM" id="SSF56935">
    <property type="entry name" value="Porins"/>
    <property type="match status" value="1"/>
</dbReference>
<evidence type="ECO:0000256" key="3">
    <source>
        <dbReference type="ARBA" id="ARBA00022448"/>
    </source>
</evidence>
<keyword evidence="12" id="KW-1133">Transmembrane helix</keyword>
<dbReference type="Gene3D" id="2.170.130.10">
    <property type="entry name" value="TonB-dependent receptor, plug domain"/>
    <property type="match status" value="1"/>
</dbReference>
<evidence type="ECO:0000256" key="5">
    <source>
        <dbReference type="ARBA" id="ARBA00022692"/>
    </source>
</evidence>
<dbReference type="InterPro" id="IPR037066">
    <property type="entry name" value="Plug_dom_sf"/>
</dbReference>
<comment type="subcellular location">
    <subcellularLocation>
        <location evidence="1 9">Cell outer membrane</location>
        <topology evidence="1 9">Multi-pass membrane protein</topology>
    </subcellularLocation>
</comment>
<evidence type="ECO:0000256" key="8">
    <source>
        <dbReference type="ARBA" id="ARBA00023237"/>
    </source>
</evidence>
<organism evidence="15 16">
    <name type="scientific">Brucella thiophenivorans</name>
    <dbReference type="NCBI Taxonomy" id="571255"/>
    <lineage>
        <taxon>Bacteria</taxon>
        <taxon>Pseudomonadati</taxon>
        <taxon>Pseudomonadota</taxon>
        <taxon>Alphaproteobacteria</taxon>
        <taxon>Hyphomicrobiales</taxon>
        <taxon>Brucellaceae</taxon>
        <taxon>Brucella/Ochrobactrum group</taxon>
        <taxon>Brucella</taxon>
    </lineage>
</organism>
<dbReference type="InterPro" id="IPR012910">
    <property type="entry name" value="Plug_dom"/>
</dbReference>
<evidence type="ECO:0000313" key="16">
    <source>
        <dbReference type="Proteomes" id="UP000215590"/>
    </source>
</evidence>
<dbReference type="CDD" id="cd01347">
    <property type="entry name" value="ligand_gated_channel"/>
    <property type="match status" value="1"/>
</dbReference>
<dbReference type="GO" id="GO:0009279">
    <property type="term" value="C:cell outer membrane"/>
    <property type="evidence" value="ECO:0007669"/>
    <property type="project" value="UniProtKB-SubCell"/>
</dbReference>
<keyword evidence="7 9" id="KW-0472">Membrane</keyword>
<keyword evidence="16" id="KW-1185">Reference proteome</keyword>
<evidence type="ECO:0000256" key="10">
    <source>
        <dbReference type="RuleBase" id="RU003357"/>
    </source>
</evidence>
<keyword evidence="6 10" id="KW-0798">TonB box</keyword>
<gene>
    <name evidence="15" type="ORF">CEV31_3310</name>
</gene>
<comment type="caution">
    <text evidence="15">The sequence shown here is derived from an EMBL/GenBank/DDBJ whole genome shotgun (WGS) entry which is preliminary data.</text>
</comment>
<sequence length="754" mass="81488">MRIEQSRAGTASRCGFHKGRVLQLLTSTGMVLIGACSFALAQSASPGASIVLDPIIIGADDNAALKKRFDAMPGGVALVEQKDRLVTANETVSRALSSVPGVVVQNFFGGNDQPRIQIRGSGLQQNPVERGILMLQDGLPLNRADGSYAVGFANPSLAETIEVYRGYMANRLGATVLGGALNFVSPTGAQYQGVEGTVSGGSFGQAGVSAKAGFQNGTMDGLFQADYTRRDGFREYNESQRVSVGGNVGFEVTDNIKTRLFWGYTDLGFDVSGPLTKSQLEADPRQVHTGPTVTPNGAINPGPNVLRDRPRRDAKQLLIGSRTTAEFDAHLIDVALGYTYTDDTFRFPISAGIRETKGGDFTGVVRYAYTPDDAAPLPLFETTAQYSIGSADRNYYLNQSGTQGAQFGENKLDASTLSLHAGFNVPLNDTITVSPAISYAYASRKNDDLYGLSTRPTIAYNPAIPTMRLPNGAVPTGGTSYDRTYQGWSPSLGLTYKPDDSNTFFAAVSRSFEPPTHDDLLATINGTPNSSAGRPNPGAPFARSDAFRTPDLDAQTATTIEAGWRSEMGQFAWDLTSYYSWVNNELLSLRDVTGASLGAINADDTRHFGIELGVSTQITDRISGRVAYTYQDFRFHDDQLRGDNRLAGAPQQIINTLLNYEVTDRWTLQGSVQWVPTKTPVDNMNTLYSDPYAVVDLRTEVKISDNLQFFGEVTNVFNEKYASSTLIVDQARADQAAFLPGDGRGFFVGLKAKY</sequence>
<evidence type="ECO:0000256" key="12">
    <source>
        <dbReference type="SAM" id="Phobius"/>
    </source>
</evidence>
<evidence type="ECO:0000256" key="11">
    <source>
        <dbReference type="SAM" id="MobiDB-lite"/>
    </source>
</evidence>
<dbReference type="Proteomes" id="UP000215590">
    <property type="component" value="Unassembled WGS sequence"/>
</dbReference>
<dbReference type="Gene3D" id="2.40.170.20">
    <property type="entry name" value="TonB-dependent receptor, beta-barrel domain"/>
    <property type="match status" value="1"/>
</dbReference>
<evidence type="ECO:0000256" key="9">
    <source>
        <dbReference type="PROSITE-ProRule" id="PRU01360"/>
    </source>
</evidence>
<dbReference type="PANTHER" id="PTHR30069">
    <property type="entry name" value="TONB-DEPENDENT OUTER MEMBRANE RECEPTOR"/>
    <property type="match status" value="1"/>
</dbReference>
<keyword evidence="15" id="KW-0675">Receptor</keyword>
<dbReference type="InterPro" id="IPR039426">
    <property type="entry name" value="TonB-dep_rcpt-like"/>
</dbReference>
<dbReference type="RefSeq" id="WP_094508492.1">
    <property type="nucleotide sequence ID" value="NZ_JBHEEK010000003.1"/>
</dbReference>
<dbReference type="Pfam" id="PF07715">
    <property type="entry name" value="Plug"/>
    <property type="match status" value="1"/>
</dbReference>
<evidence type="ECO:0000256" key="1">
    <source>
        <dbReference type="ARBA" id="ARBA00004571"/>
    </source>
</evidence>
<evidence type="ECO:0000256" key="2">
    <source>
        <dbReference type="ARBA" id="ARBA00021261"/>
    </source>
</evidence>
<dbReference type="Pfam" id="PF00593">
    <property type="entry name" value="TonB_dep_Rec_b-barrel"/>
    <property type="match status" value="1"/>
</dbReference>
<evidence type="ECO:0000259" key="14">
    <source>
        <dbReference type="Pfam" id="PF07715"/>
    </source>
</evidence>
<proteinExistence type="inferred from homology"/>
<keyword evidence="3 9" id="KW-0813">Transport</keyword>
<evidence type="ECO:0000256" key="4">
    <source>
        <dbReference type="ARBA" id="ARBA00022452"/>
    </source>
</evidence>
<dbReference type="GO" id="GO:0015344">
    <property type="term" value="F:siderophore uptake transmembrane transporter activity"/>
    <property type="evidence" value="ECO:0007669"/>
    <property type="project" value="TreeGrafter"/>
</dbReference>
<dbReference type="InterPro" id="IPR036942">
    <property type="entry name" value="Beta-barrel_TonB_sf"/>
</dbReference>
<dbReference type="AlphaFoldDB" id="A0A256FJU3"/>
<feature type="domain" description="TonB-dependent receptor plug" evidence="14">
    <location>
        <begin position="73"/>
        <end position="180"/>
    </location>
</feature>
<dbReference type="InterPro" id="IPR000531">
    <property type="entry name" value="Beta-barrel_TonB"/>
</dbReference>
<feature type="transmembrane region" description="Helical" evidence="12">
    <location>
        <begin position="21"/>
        <end position="41"/>
    </location>
</feature>
<evidence type="ECO:0000256" key="6">
    <source>
        <dbReference type="ARBA" id="ARBA00023077"/>
    </source>
</evidence>
<evidence type="ECO:0000259" key="13">
    <source>
        <dbReference type="Pfam" id="PF00593"/>
    </source>
</evidence>
<feature type="region of interest" description="Disordered" evidence="11">
    <location>
        <begin position="288"/>
        <end position="307"/>
    </location>
</feature>
<dbReference type="EMBL" id="NNRJ01000051">
    <property type="protein sequence ID" value="OYR15040.1"/>
    <property type="molecule type" value="Genomic_DNA"/>
</dbReference>
<keyword evidence="5 9" id="KW-0812">Transmembrane</keyword>
<evidence type="ECO:0000313" key="15">
    <source>
        <dbReference type="EMBL" id="OYR15040.1"/>
    </source>
</evidence>
<keyword evidence="4 9" id="KW-1134">Transmembrane beta strand</keyword>
<evidence type="ECO:0000256" key="7">
    <source>
        <dbReference type="ARBA" id="ARBA00023136"/>
    </source>
</evidence>
<name>A0A256FJU3_9HYPH</name>
<protein>
    <recommendedName>
        <fullName evidence="2">Heme transporter BhuA</fullName>
    </recommendedName>
</protein>
<dbReference type="PROSITE" id="PS52016">
    <property type="entry name" value="TONB_DEPENDENT_REC_3"/>
    <property type="match status" value="1"/>
</dbReference>